<proteinExistence type="predicted"/>
<comment type="caution">
    <text evidence="1">The sequence shown here is derived from an EMBL/GenBank/DDBJ whole genome shotgun (WGS) entry which is preliminary data.</text>
</comment>
<gene>
    <name evidence="1" type="ORF">PPENT_87.1.T0030146</name>
</gene>
<keyword evidence="2" id="KW-1185">Reference proteome</keyword>
<dbReference type="AlphaFoldDB" id="A0A8S1S1R1"/>
<evidence type="ECO:0000313" key="2">
    <source>
        <dbReference type="Proteomes" id="UP000689195"/>
    </source>
</evidence>
<organism evidence="1 2">
    <name type="scientific">Paramecium pentaurelia</name>
    <dbReference type="NCBI Taxonomy" id="43138"/>
    <lineage>
        <taxon>Eukaryota</taxon>
        <taxon>Sar</taxon>
        <taxon>Alveolata</taxon>
        <taxon>Ciliophora</taxon>
        <taxon>Intramacronucleata</taxon>
        <taxon>Oligohymenophorea</taxon>
        <taxon>Peniculida</taxon>
        <taxon>Parameciidae</taxon>
        <taxon>Paramecium</taxon>
    </lineage>
</organism>
<dbReference type="OrthoDB" id="288477at2759"/>
<dbReference type="Proteomes" id="UP000689195">
    <property type="component" value="Unassembled WGS sequence"/>
</dbReference>
<reference evidence="1" key="1">
    <citation type="submission" date="2021-01" db="EMBL/GenBank/DDBJ databases">
        <authorList>
            <consortium name="Genoscope - CEA"/>
            <person name="William W."/>
        </authorList>
    </citation>
    <scope>NUCLEOTIDE SEQUENCE</scope>
</reference>
<accession>A0A8S1S1R1</accession>
<evidence type="ECO:0000313" key="1">
    <source>
        <dbReference type="EMBL" id="CAD8134126.1"/>
    </source>
</evidence>
<name>A0A8S1S1R1_9CILI</name>
<protein>
    <submittedName>
        <fullName evidence="1">Uncharacterized protein</fullName>
    </submittedName>
</protein>
<dbReference type="EMBL" id="CAJJDO010000003">
    <property type="protein sequence ID" value="CAD8134126.1"/>
    <property type="molecule type" value="Genomic_DNA"/>
</dbReference>
<sequence>MGNFSGQCFAEEPEERNGIQIRINQQKVDQSQNVSMQNIKKDQDTNLFQYDQKEITGINKTNLECLFCQNHYIQLRHQQNLGLILYPQKRWQERRSHSSQINQIKESNVFTDPLALLQNDPISQYTSEWFQLALSLPKYIRSREHFDGLPEQQQFNFLNSTLELHDLHSLICLKWCVVDFFRQKNSLFPRNHFLESCCVIFYNIAHLCQFYNELFMENYQENQYAHNIRLYIKLYHQYQKLMNTFQNSYDLQCDLLQMKYEKQFNIQKDDSNFYPHFKLIGYMIRFWCQITLTTDVQNILKLSYRNLNLEDDEDLIQQYVIVALDVDIDEYNVHWIGHREYFRFEKTLLDYNIIEQLVEQQSISNSDFYQQIDKKLDKLRLLYPQWFFEVEFECLGIQHKIARLVSDVKSQNSSEIAKLKKTEDIDILENGGNYQFEIILNSVNTLKQENSEEKEVELMALYLQESNLMPRSKFRQSCSYESTITSFGFKQKGFNYSTQSNLKVSQEAIQISKEIGVEYKQKLTEFNDRLQRVQDNISSREQILKQRAKQLKIPLDVNIEWLNFFKKTDFSKIPEAEKTFKNLIKNILQELVSFNSNYVSQLIQFQ</sequence>